<reference evidence="3 4" key="1">
    <citation type="submission" date="2016-03" db="EMBL/GenBank/DDBJ databases">
        <authorList>
            <person name="Devillers H."/>
        </authorList>
    </citation>
    <scope>NUCLEOTIDE SEQUENCE [LARGE SCALE GENOMIC DNA]</scope>
    <source>
        <strain evidence="3">CBS 6772</strain>
    </source>
</reference>
<dbReference type="Proteomes" id="UP000190831">
    <property type="component" value="Chromosome C"/>
</dbReference>
<keyword evidence="1" id="KW-0175">Coiled coil</keyword>
<accession>A0A1G4M935</accession>
<evidence type="ECO:0000313" key="3">
    <source>
        <dbReference type="EMBL" id="SCW00372.1"/>
    </source>
</evidence>
<evidence type="ECO:0000259" key="2">
    <source>
        <dbReference type="Pfam" id="PF16796"/>
    </source>
</evidence>
<dbReference type="AlphaFoldDB" id="A0A1G4M935"/>
<feature type="coiled-coil region" evidence="1">
    <location>
        <begin position="121"/>
        <end position="318"/>
    </location>
</feature>
<dbReference type="InterPro" id="IPR031852">
    <property type="entry name" value="Vik1/Cik1_MT-bd"/>
</dbReference>
<protein>
    <submittedName>
        <fullName evidence="3">LAFE_0C02740g1_1</fullName>
    </submittedName>
</protein>
<sequence length="627" mass="73113">MSQTKIPSISGRKRASLPLESTAKESYKKLHALEDVTNKNIAKVTQSRMPKVADPNARLMHRYYYGDVRVIEEVKKRERKIVRDIQHFRRSIAEIDSETKLIKERNLPDVKYNISKKAAICDELRKELLQVTADLDEKNGECELVAVNGDLTMKNLQLQHKVELQNAQNELDKELSDARASWEIKLREMENFKPDVQTVNEIEELKEKKQDREKAIEKLELQNKQKCKEYEVQLDELLKDFIKEKEEPLKEIQEKHDSLQATYSHLKSVAQKMSHETTMCKDECESTSKQIEEIKKKLKEVEKENTKLREILLKVQHEYYGKKNITDKVQEKAHAAEMHYNTQFDMMEHEQMRRRKLENSIDELRGKVRCFAYVGENLGNNYAVDYSSKIITTDTESAYCFTRVIPRSLVTEQDLFKQECQAYIEMCMNKSFNFNIVSLLNDNPNKLRDSFVDFMANQTYSHMELQYVSLCERLASADMLLTPAEESDKEIKVKIEENSIELNSKSVIVRSPAEIQDFLRLTEEQTRPAGIGMLKLKVWIEENKAIDVYFVEINDRKTTEYLLSIISPGEVVQTPVTIILQNLLTKTKSLFLFNLLEGTDQHLPFLLDLANRIGQLDSPRKNAVRQR</sequence>
<keyword evidence="4" id="KW-1185">Reference proteome</keyword>
<proteinExistence type="predicted"/>
<name>A0A1G4M935_LACFM</name>
<evidence type="ECO:0000313" key="4">
    <source>
        <dbReference type="Proteomes" id="UP000190831"/>
    </source>
</evidence>
<feature type="domain" description="Spindle pole body-associated protein Vik1/Cik1 microtubule binding" evidence="2">
    <location>
        <begin position="347"/>
        <end position="480"/>
    </location>
</feature>
<evidence type="ECO:0000256" key="1">
    <source>
        <dbReference type="SAM" id="Coils"/>
    </source>
</evidence>
<gene>
    <name evidence="3" type="ORF">LAFE_0C02740G</name>
</gene>
<dbReference type="Gene3D" id="3.40.850.20">
    <property type="match status" value="1"/>
</dbReference>
<dbReference type="Pfam" id="PF16796">
    <property type="entry name" value="Microtub_bd"/>
    <property type="match status" value="1"/>
</dbReference>
<dbReference type="OrthoDB" id="4067584at2759"/>
<dbReference type="OMA" id="CFAYANE"/>
<dbReference type="GO" id="GO:0008017">
    <property type="term" value="F:microtubule binding"/>
    <property type="evidence" value="ECO:0007669"/>
    <property type="project" value="InterPro"/>
</dbReference>
<dbReference type="EMBL" id="LT598485">
    <property type="protein sequence ID" value="SCW00372.1"/>
    <property type="molecule type" value="Genomic_DNA"/>
</dbReference>
<organism evidence="3 4">
    <name type="scientific">Lachancea fermentati</name>
    <name type="common">Zygosaccharomyces fermentati</name>
    <dbReference type="NCBI Taxonomy" id="4955"/>
    <lineage>
        <taxon>Eukaryota</taxon>
        <taxon>Fungi</taxon>
        <taxon>Dikarya</taxon>
        <taxon>Ascomycota</taxon>
        <taxon>Saccharomycotina</taxon>
        <taxon>Saccharomycetes</taxon>
        <taxon>Saccharomycetales</taxon>
        <taxon>Saccharomycetaceae</taxon>
        <taxon>Lachancea</taxon>
    </lineage>
</organism>